<dbReference type="AlphaFoldDB" id="A0A5J4VHN6"/>
<gene>
    <name evidence="1" type="ORF">EZS28_022510</name>
</gene>
<reference evidence="1 2" key="1">
    <citation type="submission" date="2019-03" db="EMBL/GenBank/DDBJ databases">
        <title>Single cell metagenomics reveals metabolic interactions within the superorganism composed of flagellate Streblomastix strix and complex community of Bacteroidetes bacteria on its surface.</title>
        <authorList>
            <person name="Treitli S.C."/>
            <person name="Kolisko M."/>
            <person name="Husnik F."/>
            <person name="Keeling P."/>
            <person name="Hampl V."/>
        </authorList>
    </citation>
    <scope>NUCLEOTIDE SEQUENCE [LARGE SCALE GENOMIC DNA]</scope>
    <source>
        <strain evidence="1">ST1C</strain>
    </source>
</reference>
<name>A0A5J4VHN6_9EUKA</name>
<protein>
    <submittedName>
        <fullName evidence="1">Uncharacterized protein</fullName>
    </submittedName>
</protein>
<proteinExistence type="predicted"/>
<sequence length="61" mass="6767">VMFDDEEDCVQDRIAASPSPQPYQPILSFNGEQARLGPSSDDDSELLGSAIFEQFARVFDD</sequence>
<dbReference type="EMBL" id="SNRW01007036">
    <property type="protein sequence ID" value="KAA6381964.1"/>
    <property type="molecule type" value="Genomic_DNA"/>
</dbReference>
<evidence type="ECO:0000313" key="2">
    <source>
        <dbReference type="Proteomes" id="UP000324800"/>
    </source>
</evidence>
<organism evidence="1 2">
    <name type="scientific">Streblomastix strix</name>
    <dbReference type="NCBI Taxonomy" id="222440"/>
    <lineage>
        <taxon>Eukaryota</taxon>
        <taxon>Metamonada</taxon>
        <taxon>Preaxostyla</taxon>
        <taxon>Oxymonadida</taxon>
        <taxon>Streblomastigidae</taxon>
        <taxon>Streblomastix</taxon>
    </lineage>
</organism>
<comment type="caution">
    <text evidence="1">The sequence shown here is derived from an EMBL/GenBank/DDBJ whole genome shotgun (WGS) entry which is preliminary data.</text>
</comment>
<feature type="non-terminal residue" evidence="1">
    <location>
        <position position="1"/>
    </location>
</feature>
<dbReference type="Proteomes" id="UP000324800">
    <property type="component" value="Unassembled WGS sequence"/>
</dbReference>
<accession>A0A5J4VHN6</accession>
<evidence type="ECO:0000313" key="1">
    <source>
        <dbReference type="EMBL" id="KAA6381964.1"/>
    </source>
</evidence>